<dbReference type="PANTHER" id="PTHR24342">
    <property type="entry name" value="SERINE/THREONINE-PROTEIN KINASE 17"/>
    <property type="match status" value="1"/>
</dbReference>
<evidence type="ECO:0000313" key="9">
    <source>
        <dbReference type="EMBL" id="RWS29525.1"/>
    </source>
</evidence>
<evidence type="ECO:0000256" key="5">
    <source>
        <dbReference type="ARBA" id="ARBA00022840"/>
    </source>
</evidence>
<evidence type="ECO:0000256" key="2">
    <source>
        <dbReference type="ARBA" id="ARBA00022679"/>
    </source>
</evidence>
<reference evidence="9 10" key="1">
    <citation type="journal article" date="2018" name="Gigascience">
        <title>Genomes of trombidid mites reveal novel predicted allergens and laterally-transferred genes associated with secondary metabolism.</title>
        <authorList>
            <person name="Dong X."/>
            <person name="Chaisiri K."/>
            <person name="Xia D."/>
            <person name="Armstrong S.D."/>
            <person name="Fang Y."/>
            <person name="Donnelly M.J."/>
            <person name="Kadowaki T."/>
            <person name="McGarry J.W."/>
            <person name="Darby A.C."/>
            <person name="Makepeace B.L."/>
        </authorList>
    </citation>
    <scope>NUCLEOTIDE SEQUENCE [LARGE SCALE GENOMIC DNA]</scope>
    <source>
        <strain evidence="9">UoL-UT</strain>
    </source>
</reference>
<dbReference type="InterPro" id="IPR011009">
    <property type="entry name" value="Kinase-like_dom_sf"/>
</dbReference>
<gene>
    <name evidence="9" type="ORF">B4U80_12720</name>
</gene>
<dbReference type="GO" id="GO:0043065">
    <property type="term" value="P:positive regulation of apoptotic process"/>
    <property type="evidence" value="ECO:0007669"/>
    <property type="project" value="TreeGrafter"/>
</dbReference>
<keyword evidence="10" id="KW-1185">Reference proteome</keyword>
<dbReference type="Pfam" id="PF00041">
    <property type="entry name" value="fn3"/>
    <property type="match status" value="1"/>
</dbReference>
<evidence type="ECO:0000259" key="7">
    <source>
        <dbReference type="PROSITE" id="PS50011"/>
    </source>
</evidence>
<name>A0A443SPY3_9ACAR</name>
<dbReference type="VEuPathDB" id="VectorBase:LDEU002516"/>
<dbReference type="InterPro" id="IPR003961">
    <property type="entry name" value="FN3_dom"/>
</dbReference>
<comment type="caution">
    <text evidence="9">The sequence shown here is derived from an EMBL/GenBank/DDBJ whole genome shotgun (WGS) entry which is preliminary data.</text>
</comment>
<dbReference type="Pfam" id="PF00069">
    <property type="entry name" value="Pkinase"/>
    <property type="match status" value="1"/>
</dbReference>
<dbReference type="InterPro" id="IPR000719">
    <property type="entry name" value="Prot_kinase_dom"/>
</dbReference>
<dbReference type="PROSITE" id="PS50853">
    <property type="entry name" value="FN3"/>
    <property type="match status" value="1"/>
</dbReference>
<protein>
    <submittedName>
        <fullName evidence="9">Myosin light chain kinase: smooth muscle-like protein</fullName>
    </submittedName>
</protein>
<dbReference type="PROSITE" id="PS00107">
    <property type="entry name" value="PROTEIN_KINASE_ATP"/>
    <property type="match status" value="1"/>
</dbReference>
<dbReference type="SMART" id="SM00060">
    <property type="entry name" value="FN3"/>
    <property type="match status" value="1"/>
</dbReference>
<keyword evidence="5 6" id="KW-0067">ATP-binding</keyword>
<organism evidence="9 10">
    <name type="scientific">Leptotrombidium deliense</name>
    <dbReference type="NCBI Taxonomy" id="299467"/>
    <lineage>
        <taxon>Eukaryota</taxon>
        <taxon>Metazoa</taxon>
        <taxon>Ecdysozoa</taxon>
        <taxon>Arthropoda</taxon>
        <taxon>Chelicerata</taxon>
        <taxon>Arachnida</taxon>
        <taxon>Acari</taxon>
        <taxon>Acariformes</taxon>
        <taxon>Trombidiformes</taxon>
        <taxon>Prostigmata</taxon>
        <taxon>Anystina</taxon>
        <taxon>Parasitengona</taxon>
        <taxon>Trombiculoidea</taxon>
        <taxon>Trombiculidae</taxon>
        <taxon>Leptotrombidium</taxon>
    </lineage>
</organism>
<dbReference type="AlphaFoldDB" id="A0A443SPY3"/>
<keyword evidence="4 9" id="KW-0418">Kinase</keyword>
<dbReference type="PANTHER" id="PTHR24342:SF20">
    <property type="entry name" value="MYOSIN LIGHT CHAIN KINASE, SMOOTH MUSCLE"/>
    <property type="match status" value="1"/>
</dbReference>
<feature type="binding site" evidence="6">
    <location>
        <position position="209"/>
    </location>
    <ligand>
        <name>ATP</name>
        <dbReference type="ChEBI" id="CHEBI:30616"/>
    </ligand>
</feature>
<dbReference type="SUPFAM" id="SSF56112">
    <property type="entry name" value="Protein kinase-like (PK-like)"/>
    <property type="match status" value="1"/>
</dbReference>
<dbReference type="Gene3D" id="2.60.40.10">
    <property type="entry name" value="Immunoglobulins"/>
    <property type="match status" value="1"/>
</dbReference>
<keyword evidence="1" id="KW-0723">Serine/threonine-protein kinase</keyword>
<dbReference type="OrthoDB" id="6432378at2759"/>
<dbReference type="CDD" id="cd00063">
    <property type="entry name" value="FN3"/>
    <property type="match status" value="1"/>
</dbReference>
<sequence length="255" mass="28729">MQEDSGKYSVKVIDGRSSDCRSVSVNVKSCPECPAQKPTVKQTSNDLLTVTWNGPNFDGGSVVTNYIVEMKSDSDDKWVQANSTQSLSCDVKIAKVNAEYIFRVKAVNCHGTSDASLESDAFRVTVQDEQSEEETFSECTLGEAICALLLKATFSYIALKMDNERKEVIVEDGSKFSELYKIDNEIGRGKFGIVYRCTNLSTNTQRAAKFIRCIKEKDKEKIREEIEIMNKLKHPKLLQLEAAYQTRKEMILVME</sequence>
<keyword evidence="3 6" id="KW-0547">Nucleotide-binding</keyword>
<feature type="domain" description="Fibronectin type-III" evidence="8">
    <location>
        <begin position="34"/>
        <end position="128"/>
    </location>
</feature>
<evidence type="ECO:0000259" key="8">
    <source>
        <dbReference type="PROSITE" id="PS50853"/>
    </source>
</evidence>
<dbReference type="Proteomes" id="UP000288716">
    <property type="component" value="Unassembled WGS sequence"/>
</dbReference>
<evidence type="ECO:0000313" key="10">
    <source>
        <dbReference type="Proteomes" id="UP000288716"/>
    </source>
</evidence>
<dbReference type="SUPFAM" id="SSF49265">
    <property type="entry name" value="Fibronectin type III"/>
    <property type="match status" value="1"/>
</dbReference>
<dbReference type="Gene3D" id="3.30.200.20">
    <property type="entry name" value="Phosphorylase Kinase, domain 1"/>
    <property type="match status" value="1"/>
</dbReference>
<dbReference type="InterPro" id="IPR017441">
    <property type="entry name" value="Protein_kinase_ATP_BS"/>
</dbReference>
<dbReference type="InterPro" id="IPR013783">
    <property type="entry name" value="Ig-like_fold"/>
</dbReference>
<dbReference type="InterPro" id="IPR036116">
    <property type="entry name" value="FN3_sf"/>
</dbReference>
<feature type="domain" description="Protein kinase" evidence="7">
    <location>
        <begin position="180"/>
        <end position="255"/>
    </location>
</feature>
<dbReference type="GO" id="GO:0004674">
    <property type="term" value="F:protein serine/threonine kinase activity"/>
    <property type="evidence" value="ECO:0007669"/>
    <property type="project" value="UniProtKB-KW"/>
</dbReference>
<evidence type="ECO:0000256" key="4">
    <source>
        <dbReference type="ARBA" id="ARBA00022777"/>
    </source>
</evidence>
<dbReference type="PROSITE" id="PS50011">
    <property type="entry name" value="PROTEIN_KINASE_DOM"/>
    <property type="match status" value="1"/>
</dbReference>
<accession>A0A443SPY3</accession>
<evidence type="ECO:0000256" key="3">
    <source>
        <dbReference type="ARBA" id="ARBA00022741"/>
    </source>
</evidence>
<dbReference type="GO" id="GO:0035556">
    <property type="term" value="P:intracellular signal transduction"/>
    <property type="evidence" value="ECO:0007669"/>
    <property type="project" value="TreeGrafter"/>
</dbReference>
<proteinExistence type="predicted"/>
<dbReference type="EMBL" id="NCKV01000874">
    <property type="protein sequence ID" value="RWS29525.1"/>
    <property type="molecule type" value="Genomic_DNA"/>
</dbReference>
<evidence type="ECO:0000256" key="1">
    <source>
        <dbReference type="ARBA" id="ARBA00022527"/>
    </source>
</evidence>
<dbReference type="STRING" id="299467.A0A443SPY3"/>
<evidence type="ECO:0000256" key="6">
    <source>
        <dbReference type="PROSITE-ProRule" id="PRU10141"/>
    </source>
</evidence>
<keyword evidence="2" id="KW-0808">Transferase</keyword>
<dbReference type="GO" id="GO:0005524">
    <property type="term" value="F:ATP binding"/>
    <property type="evidence" value="ECO:0007669"/>
    <property type="project" value="UniProtKB-UniRule"/>
</dbReference>
<dbReference type="GO" id="GO:0005634">
    <property type="term" value="C:nucleus"/>
    <property type="evidence" value="ECO:0007669"/>
    <property type="project" value="TreeGrafter"/>
</dbReference>